<accession>A0A915EBF7</accession>
<reference evidence="4" key="1">
    <citation type="submission" date="2022-11" db="UniProtKB">
        <authorList>
            <consortium name="WormBaseParasite"/>
        </authorList>
    </citation>
    <scope>IDENTIFICATION</scope>
</reference>
<dbReference type="AlphaFoldDB" id="A0A915EBF7"/>
<evidence type="ECO:0000313" key="4">
    <source>
        <dbReference type="WBParaSite" id="jg4071"/>
    </source>
</evidence>
<feature type="region of interest" description="Disordered" evidence="2">
    <location>
        <begin position="49"/>
        <end position="88"/>
    </location>
</feature>
<keyword evidence="1" id="KW-0175">Coiled coil</keyword>
<sequence>MGSKEELLKLVEEQKAQILTYENKLKSVVRAYKSIETEKKALEVALTAIAPEYNKTENETSSGESSSAPPEVESTSSPKHLNQTNWNP</sequence>
<dbReference type="Proteomes" id="UP000887574">
    <property type="component" value="Unplaced"/>
</dbReference>
<organism evidence="3 4">
    <name type="scientific">Ditylenchus dipsaci</name>
    <dbReference type="NCBI Taxonomy" id="166011"/>
    <lineage>
        <taxon>Eukaryota</taxon>
        <taxon>Metazoa</taxon>
        <taxon>Ecdysozoa</taxon>
        <taxon>Nematoda</taxon>
        <taxon>Chromadorea</taxon>
        <taxon>Rhabditida</taxon>
        <taxon>Tylenchina</taxon>
        <taxon>Tylenchomorpha</taxon>
        <taxon>Sphaerularioidea</taxon>
        <taxon>Anguinidae</taxon>
        <taxon>Anguininae</taxon>
        <taxon>Ditylenchus</taxon>
    </lineage>
</organism>
<feature type="compositionally biased region" description="Low complexity" evidence="2">
    <location>
        <begin position="59"/>
        <end position="78"/>
    </location>
</feature>
<feature type="coiled-coil region" evidence="1">
    <location>
        <begin position="4"/>
        <end position="31"/>
    </location>
</feature>
<evidence type="ECO:0000256" key="2">
    <source>
        <dbReference type="SAM" id="MobiDB-lite"/>
    </source>
</evidence>
<proteinExistence type="predicted"/>
<name>A0A915EBF7_9BILA</name>
<evidence type="ECO:0000256" key="1">
    <source>
        <dbReference type="SAM" id="Coils"/>
    </source>
</evidence>
<dbReference type="WBParaSite" id="jg4071">
    <property type="protein sequence ID" value="jg4071"/>
    <property type="gene ID" value="jg4071"/>
</dbReference>
<protein>
    <submittedName>
        <fullName evidence="4">Uncharacterized protein</fullName>
    </submittedName>
</protein>
<keyword evidence="3" id="KW-1185">Reference proteome</keyword>
<feature type="compositionally biased region" description="Polar residues" evidence="2">
    <location>
        <begin position="79"/>
        <end position="88"/>
    </location>
</feature>
<evidence type="ECO:0000313" key="3">
    <source>
        <dbReference type="Proteomes" id="UP000887574"/>
    </source>
</evidence>